<dbReference type="InterPro" id="IPR007757">
    <property type="entry name" value="MT-A70-like"/>
</dbReference>
<accession>A0A8J7R1A2</accession>
<dbReference type="EMBL" id="JAGIYY010000003">
    <property type="protein sequence ID" value="MBP0439457.1"/>
    <property type="molecule type" value="Genomic_DNA"/>
</dbReference>
<dbReference type="InterPro" id="IPR002052">
    <property type="entry name" value="DNA_methylase_N6_adenine_CS"/>
</dbReference>
<dbReference type="InterPro" id="IPR029063">
    <property type="entry name" value="SAM-dependent_MTases_sf"/>
</dbReference>
<keyword evidence="3" id="KW-0949">S-adenosyl-L-methionine</keyword>
<evidence type="ECO:0000256" key="2">
    <source>
        <dbReference type="ARBA" id="ARBA00022679"/>
    </source>
</evidence>
<sequence length="191" mass="21464">MSSWPFDTLRPLKYGVILADPPWSYEMRSDKGYGKSPEAHYDTMSEAEISALPVGHLASRDCLLFLWSTWPHLPIALRVMQAWGFTYKTGGAWLKRGSQGGVAFGTGYIFRSATEPFLIGTIGEPALRSKSVRNLIDSLRREHSRKPPEARQMIDQLLPDVFGCELFAREAWPGREVWGNQSGRFTAEAAE</sequence>
<evidence type="ECO:0000256" key="4">
    <source>
        <dbReference type="PROSITE-ProRule" id="PRU00489"/>
    </source>
</evidence>
<dbReference type="GO" id="GO:0003676">
    <property type="term" value="F:nucleic acid binding"/>
    <property type="evidence" value="ECO:0007669"/>
    <property type="project" value="InterPro"/>
</dbReference>
<dbReference type="PANTHER" id="PTHR12829:SF7">
    <property type="entry name" value="N6-ADENOSINE-METHYLTRANSFERASE CATALYTIC SUBUNIT"/>
    <property type="match status" value="1"/>
</dbReference>
<comment type="similarity">
    <text evidence="4">Belongs to the MT-A70-like family.</text>
</comment>
<protein>
    <submittedName>
        <fullName evidence="5">S-adenosylmethionine-binding protein</fullName>
    </submittedName>
</protein>
<reference evidence="5" key="1">
    <citation type="submission" date="2021-03" db="EMBL/GenBank/DDBJ databases">
        <title>Genome sequencing and assembly of Tianweitania sediminis.</title>
        <authorList>
            <person name="Chhetri G."/>
        </authorList>
    </citation>
    <scope>NUCLEOTIDE SEQUENCE</scope>
    <source>
        <strain evidence="5">Z8</strain>
    </source>
</reference>
<keyword evidence="6" id="KW-1185">Reference proteome</keyword>
<dbReference type="AlphaFoldDB" id="A0A8J7R1A2"/>
<dbReference type="SUPFAM" id="SSF53335">
    <property type="entry name" value="S-adenosyl-L-methionine-dependent methyltransferases"/>
    <property type="match status" value="1"/>
</dbReference>
<dbReference type="Proteomes" id="UP000666240">
    <property type="component" value="Unassembled WGS sequence"/>
</dbReference>
<evidence type="ECO:0000256" key="1">
    <source>
        <dbReference type="ARBA" id="ARBA00022603"/>
    </source>
</evidence>
<name>A0A8J7R1A2_9HYPH</name>
<evidence type="ECO:0000256" key="3">
    <source>
        <dbReference type="ARBA" id="ARBA00022691"/>
    </source>
</evidence>
<dbReference type="Pfam" id="PF05063">
    <property type="entry name" value="MT-A70"/>
    <property type="match status" value="1"/>
</dbReference>
<evidence type="ECO:0000313" key="5">
    <source>
        <dbReference type="EMBL" id="MBP0439457.1"/>
    </source>
</evidence>
<organism evidence="5 6">
    <name type="scientific">Tianweitania sediminis</name>
    <dbReference type="NCBI Taxonomy" id="1502156"/>
    <lineage>
        <taxon>Bacteria</taxon>
        <taxon>Pseudomonadati</taxon>
        <taxon>Pseudomonadota</taxon>
        <taxon>Alphaproteobacteria</taxon>
        <taxon>Hyphomicrobiales</taxon>
        <taxon>Phyllobacteriaceae</taxon>
        <taxon>Tianweitania</taxon>
    </lineage>
</organism>
<dbReference type="PROSITE" id="PS51143">
    <property type="entry name" value="MT_A70"/>
    <property type="match status" value="1"/>
</dbReference>
<dbReference type="RefSeq" id="WP_209335459.1">
    <property type="nucleotide sequence ID" value="NZ_JAGIYY010000003.1"/>
</dbReference>
<dbReference type="PANTHER" id="PTHR12829">
    <property type="entry name" value="N6-ADENOSINE-METHYLTRANSFERASE"/>
    <property type="match status" value="1"/>
</dbReference>
<evidence type="ECO:0000313" key="6">
    <source>
        <dbReference type="Proteomes" id="UP000666240"/>
    </source>
</evidence>
<dbReference type="GO" id="GO:0008168">
    <property type="term" value="F:methyltransferase activity"/>
    <property type="evidence" value="ECO:0007669"/>
    <property type="project" value="UniProtKB-KW"/>
</dbReference>
<keyword evidence="1" id="KW-0489">Methyltransferase</keyword>
<dbReference type="GO" id="GO:0032259">
    <property type="term" value="P:methylation"/>
    <property type="evidence" value="ECO:0007669"/>
    <property type="project" value="UniProtKB-KW"/>
</dbReference>
<dbReference type="PROSITE" id="PS00092">
    <property type="entry name" value="N6_MTASE"/>
    <property type="match status" value="1"/>
</dbReference>
<comment type="caution">
    <text evidence="5">The sequence shown here is derived from an EMBL/GenBank/DDBJ whole genome shotgun (WGS) entry which is preliminary data.</text>
</comment>
<gene>
    <name evidence="5" type="ORF">J5Y06_12420</name>
</gene>
<keyword evidence="2" id="KW-0808">Transferase</keyword>
<proteinExistence type="inferred from homology"/>